<keyword evidence="3" id="KW-1185">Reference proteome</keyword>
<dbReference type="Proteomes" id="UP001236559">
    <property type="component" value="Unassembled WGS sequence"/>
</dbReference>
<evidence type="ECO:0000313" key="2">
    <source>
        <dbReference type="EMBL" id="MDQ0274646.1"/>
    </source>
</evidence>
<sequence length="463" mass="53733">MKIIGPIEVTENSHPFSSMKFSREIIHLEDYNFIEEEYFIEDRANVYDLKNNQVEIFKEDLPFTTRILVRRPKNSKDFTGILYVDIMNASNGYDIEDLWRRSYLHIMENNHAYVGITTKPINVLALKNFDYERYKSLNWSNGEIVNAPATIDPLTASIEGTEEGLVWDILLKTGLALKRGDLPQIKADYIYLTGQSQSGIYLNTFVNYMHNYYKKNNLEIPFDGYLSLASGGLGRALRQIKDSKVPMSIKECREEEIDRPVITFNAEGDYKLFESMGSEFKKTRNENTDKNKRRYYEMAGAPHTNAASPLVPKNEEIVKTKCPARLLDSDYDYRLNDLPFDFYINSILDFLHDWAKNGNEPPIIEPLKREKGKFVKDKYGNTLGGIRSPFLEVPKAKYLANAEDNLTNGIMEFFPEEKIKEIYGSFENYIEQFEKYALNQVKEKMLTKNDAERAIDWAKNIKK</sequence>
<reference evidence="2 3" key="1">
    <citation type="submission" date="2023-07" db="EMBL/GenBank/DDBJ databases">
        <title>Genomic Encyclopedia of Type Strains, Phase IV (KMG-IV): sequencing the most valuable type-strain genomes for metagenomic binning, comparative biology and taxonomic classification.</title>
        <authorList>
            <person name="Goeker M."/>
        </authorList>
    </citation>
    <scope>NUCLEOTIDE SEQUENCE [LARGE SCALE GENOMIC DNA]</scope>
    <source>
        <strain evidence="2 3">DSM 22616</strain>
    </source>
</reference>
<accession>A0ABU0ATR1</accession>
<dbReference type="EMBL" id="JAUSTN010000003">
    <property type="protein sequence ID" value="MDQ0274646.1"/>
    <property type="molecule type" value="Genomic_DNA"/>
</dbReference>
<gene>
    <name evidence="2" type="ORF">J2S72_000663</name>
</gene>
<dbReference type="Pfam" id="PF20091">
    <property type="entry name" value="Abhydrolase_10"/>
    <property type="match status" value="1"/>
</dbReference>
<protein>
    <recommendedName>
        <fullName evidence="1">Alpha/beta hydrolase domain-containing protein</fullName>
    </recommendedName>
</protein>
<organism evidence="2 3">
    <name type="scientific">Peptoniphilus koenoeneniae</name>
    <dbReference type="NCBI Taxonomy" id="507751"/>
    <lineage>
        <taxon>Bacteria</taxon>
        <taxon>Bacillati</taxon>
        <taxon>Bacillota</taxon>
        <taxon>Tissierellia</taxon>
        <taxon>Tissierellales</taxon>
        <taxon>Peptoniphilaceae</taxon>
        <taxon>Peptoniphilus</taxon>
    </lineage>
</organism>
<dbReference type="RefSeq" id="WP_307494973.1">
    <property type="nucleotide sequence ID" value="NZ_JAUSTN010000003.1"/>
</dbReference>
<comment type="caution">
    <text evidence="2">The sequence shown here is derived from an EMBL/GenBank/DDBJ whole genome shotgun (WGS) entry which is preliminary data.</text>
</comment>
<evidence type="ECO:0000313" key="3">
    <source>
        <dbReference type="Proteomes" id="UP001236559"/>
    </source>
</evidence>
<feature type="domain" description="Alpha/beta hydrolase" evidence="1">
    <location>
        <begin position="5"/>
        <end position="455"/>
    </location>
</feature>
<evidence type="ECO:0000259" key="1">
    <source>
        <dbReference type="Pfam" id="PF20091"/>
    </source>
</evidence>
<name>A0ABU0ATR1_9FIRM</name>
<proteinExistence type="predicted"/>
<dbReference type="InterPro" id="IPR045394">
    <property type="entry name" value="Abhydrolase_dom"/>
</dbReference>